<reference evidence="1 2" key="1">
    <citation type="submission" date="2017-09" db="EMBL/GenBank/DDBJ databases">
        <title>Bacterial strain isolated from the female urinary microbiota.</title>
        <authorList>
            <person name="Thomas-White K."/>
            <person name="Kumar N."/>
            <person name="Forster S."/>
            <person name="Putonti C."/>
            <person name="Lawley T."/>
            <person name="Wolfe A.J."/>
        </authorList>
    </citation>
    <scope>NUCLEOTIDE SEQUENCE [LARGE SCALE GENOMIC DNA]</scope>
    <source>
        <strain evidence="1 2">UMB0115</strain>
    </source>
</reference>
<organism evidence="1 2">
    <name type="scientific">Finegoldia magna</name>
    <name type="common">Peptostreptococcus magnus</name>
    <dbReference type="NCBI Taxonomy" id="1260"/>
    <lineage>
        <taxon>Bacteria</taxon>
        <taxon>Bacillati</taxon>
        <taxon>Bacillota</taxon>
        <taxon>Tissierellia</taxon>
        <taxon>Tissierellales</taxon>
        <taxon>Peptoniphilaceae</taxon>
        <taxon>Finegoldia</taxon>
    </lineage>
</organism>
<dbReference type="Proteomes" id="UP000235723">
    <property type="component" value="Unassembled WGS sequence"/>
</dbReference>
<proteinExistence type="predicted"/>
<sequence>MKLLKYNPQYIRLTDIKGNSYDGYAHYCAKDDYEVEEDGLELRVDRDIWIFYESDIKSIEILD</sequence>
<evidence type="ECO:0000313" key="1">
    <source>
        <dbReference type="EMBL" id="PMC60063.1"/>
    </source>
</evidence>
<dbReference type="EMBL" id="PNHD01000006">
    <property type="protein sequence ID" value="PMC60063.1"/>
    <property type="molecule type" value="Genomic_DNA"/>
</dbReference>
<gene>
    <name evidence="1" type="ORF">CJ208_05600</name>
</gene>
<name>A0A2N6SSK5_FINMA</name>
<accession>A0A2N6SSK5</accession>
<protein>
    <submittedName>
        <fullName evidence="1">Uncharacterized protein</fullName>
    </submittedName>
</protein>
<evidence type="ECO:0000313" key="2">
    <source>
        <dbReference type="Proteomes" id="UP000235723"/>
    </source>
</evidence>
<comment type="caution">
    <text evidence="1">The sequence shown here is derived from an EMBL/GenBank/DDBJ whole genome shotgun (WGS) entry which is preliminary data.</text>
</comment>
<dbReference type="RefSeq" id="WP_102164266.1">
    <property type="nucleotide sequence ID" value="NZ_JAHAID010000001.1"/>
</dbReference>
<dbReference type="AlphaFoldDB" id="A0A2N6SSK5"/>